<dbReference type="Proteomes" id="UP000517759">
    <property type="component" value="Unassembled WGS sequence"/>
</dbReference>
<dbReference type="InterPro" id="IPR051453">
    <property type="entry name" value="MBL_Glyoxalase_II"/>
</dbReference>
<reference evidence="9" key="2">
    <citation type="journal article" date="2019" name="Int. J. Syst. Evol. Microbiol.">
        <title>The Global Catalogue of Microorganisms (GCM) 10K type strain sequencing project: providing services to taxonomists for standard genome sequencing and annotation.</title>
        <authorList>
            <consortium name="The Broad Institute Genomics Platform"/>
            <consortium name="The Broad Institute Genome Sequencing Center for Infectious Disease"/>
            <person name="Wu L."/>
            <person name="Ma J."/>
        </authorList>
    </citation>
    <scope>NUCLEOTIDE SEQUENCE [LARGE SCALE GENOMIC DNA]</scope>
    <source>
        <strain evidence="9">NBRC 107710</strain>
    </source>
</reference>
<evidence type="ECO:0000313" key="7">
    <source>
        <dbReference type="EMBL" id="MBB3905642.1"/>
    </source>
</evidence>
<evidence type="ECO:0000256" key="4">
    <source>
        <dbReference type="ARBA" id="ARBA00022833"/>
    </source>
</evidence>
<evidence type="ECO:0000256" key="1">
    <source>
        <dbReference type="ARBA" id="ARBA00001947"/>
    </source>
</evidence>
<protein>
    <submittedName>
        <fullName evidence="7">Glyoxylase-like metal-dependent hydrolase (Beta-lactamase superfamily II)</fullName>
    </submittedName>
    <submittedName>
        <fullName evidence="6">MBL fold hydrolase</fullName>
    </submittedName>
</protein>
<dbReference type="EMBL" id="BSPG01000058">
    <property type="protein sequence ID" value="GLS46871.1"/>
    <property type="molecule type" value="Genomic_DNA"/>
</dbReference>
<dbReference type="SMART" id="SM00849">
    <property type="entry name" value="Lactamase_B"/>
    <property type="match status" value="1"/>
</dbReference>
<reference evidence="6" key="1">
    <citation type="journal article" date="2014" name="Int. J. Syst. Evol. Microbiol.">
        <title>Complete genome of a new Firmicutes species belonging to the dominant human colonic microbiota ('Ruminococcus bicirculans') reveals two chromosomes and a selective capacity to utilize plant glucans.</title>
        <authorList>
            <consortium name="NISC Comparative Sequencing Program"/>
            <person name="Wegmann U."/>
            <person name="Louis P."/>
            <person name="Goesmann A."/>
            <person name="Henrissat B."/>
            <person name="Duncan S.H."/>
            <person name="Flint H.J."/>
        </authorList>
    </citation>
    <scope>NUCLEOTIDE SEQUENCE</scope>
    <source>
        <strain evidence="6">NBRC 107710</strain>
    </source>
</reference>
<dbReference type="GO" id="GO:0016787">
    <property type="term" value="F:hydrolase activity"/>
    <property type="evidence" value="ECO:0007669"/>
    <property type="project" value="UniProtKB-KW"/>
</dbReference>
<comment type="cofactor">
    <cofactor evidence="1">
        <name>Zn(2+)</name>
        <dbReference type="ChEBI" id="CHEBI:29105"/>
    </cofactor>
</comment>
<dbReference type="PANTHER" id="PTHR46233:SF3">
    <property type="entry name" value="HYDROXYACYLGLUTATHIONE HYDROLASE GLOC"/>
    <property type="match status" value="1"/>
</dbReference>
<dbReference type="CDD" id="cd06262">
    <property type="entry name" value="metallo-hydrolase-like_MBL-fold"/>
    <property type="match status" value="1"/>
</dbReference>
<dbReference type="PANTHER" id="PTHR46233">
    <property type="entry name" value="HYDROXYACYLGLUTATHIONE HYDROLASE GLOC"/>
    <property type="match status" value="1"/>
</dbReference>
<keyword evidence="9" id="KW-1185">Reference proteome</keyword>
<feature type="domain" description="Metallo-beta-lactamase" evidence="5">
    <location>
        <begin position="17"/>
        <end position="195"/>
    </location>
</feature>
<dbReference type="SUPFAM" id="SSF56281">
    <property type="entry name" value="Metallo-hydrolase/oxidoreductase"/>
    <property type="match status" value="1"/>
</dbReference>
<dbReference type="Gene3D" id="3.60.15.10">
    <property type="entry name" value="Ribonuclease Z/Hydroxyacylglutathione hydrolase-like"/>
    <property type="match status" value="1"/>
</dbReference>
<dbReference type="InterPro" id="IPR036866">
    <property type="entry name" value="RibonucZ/Hydroxyglut_hydro"/>
</dbReference>
<dbReference type="GO" id="GO:0046872">
    <property type="term" value="F:metal ion binding"/>
    <property type="evidence" value="ECO:0007669"/>
    <property type="project" value="UniProtKB-KW"/>
</dbReference>
<keyword evidence="2" id="KW-0479">Metal-binding</keyword>
<gene>
    <name evidence="6" type="ORF">GCM10007884_48680</name>
    <name evidence="7" type="ORF">GGR33_005184</name>
</gene>
<evidence type="ECO:0000313" key="8">
    <source>
        <dbReference type="Proteomes" id="UP000517759"/>
    </source>
</evidence>
<dbReference type="RefSeq" id="WP_183513835.1">
    <property type="nucleotide sequence ID" value="NZ_BSPG01000058.1"/>
</dbReference>
<dbReference type="Proteomes" id="UP001156881">
    <property type="component" value="Unassembled WGS sequence"/>
</dbReference>
<dbReference type="InterPro" id="IPR001279">
    <property type="entry name" value="Metallo-B-lactamas"/>
</dbReference>
<organism evidence="7 8">
    <name type="scientific">Methylobacterium brachythecii</name>
    <dbReference type="NCBI Taxonomy" id="1176177"/>
    <lineage>
        <taxon>Bacteria</taxon>
        <taxon>Pseudomonadati</taxon>
        <taxon>Pseudomonadota</taxon>
        <taxon>Alphaproteobacteria</taxon>
        <taxon>Hyphomicrobiales</taxon>
        <taxon>Methylobacteriaceae</taxon>
        <taxon>Methylobacterium</taxon>
    </lineage>
</organism>
<dbReference type="EMBL" id="JACIDN010000016">
    <property type="protein sequence ID" value="MBB3905642.1"/>
    <property type="molecule type" value="Genomic_DNA"/>
</dbReference>
<keyword evidence="4" id="KW-0862">Zinc</keyword>
<evidence type="ECO:0000256" key="2">
    <source>
        <dbReference type="ARBA" id="ARBA00022723"/>
    </source>
</evidence>
<reference evidence="6" key="4">
    <citation type="submission" date="2023-01" db="EMBL/GenBank/DDBJ databases">
        <title>Draft genome sequence of Methylobacterium brachythecii strain NBRC 107710.</title>
        <authorList>
            <person name="Sun Q."/>
            <person name="Mori K."/>
        </authorList>
    </citation>
    <scope>NUCLEOTIDE SEQUENCE</scope>
    <source>
        <strain evidence="6">NBRC 107710</strain>
    </source>
</reference>
<comment type="caution">
    <text evidence="7">The sequence shown here is derived from an EMBL/GenBank/DDBJ whole genome shotgun (WGS) entry which is preliminary data.</text>
</comment>
<name>A0A7W6ATE0_9HYPH</name>
<evidence type="ECO:0000313" key="9">
    <source>
        <dbReference type="Proteomes" id="UP001156881"/>
    </source>
</evidence>
<reference evidence="7 8" key="3">
    <citation type="submission" date="2020-08" db="EMBL/GenBank/DDBJ databases">
        <title>Genomic Encyclopedia of Type Strains, Phase IV (KMG-IV): sequencing the most valuable type-strain genomes for metagenomic binning, comparative biology and taxonomic classification.</title>
        <authorList>
            <person name="Goeker M."/>
        </authorList>
    </citation>
    <scope>NUCLEOTIDE SEQUENCE [LARGE SCALE GENOMIC DNA]</scope>
    <source>
        <strain evidence="7 8">DSM 24105</strain>
    </source>
</reference>
<evidence type="ECO:0000313" key="6">
    <source>
        <dbReference type="EMBL" id="GLS46871.1"/>
    </source>
</evidence>
<proteinExistence type="predicted"/>
<sequence>MKQISENVWQVCAGVFPANSYIWTGPIPGGAIVIDTGLDPEPILAGLKALDVRPAAIFCTHGHFDHVGSASVLQNAFGTDVYLHVADSKTAKVANFLMMAFKIPAKLKLPRFSLLQDEVGETRIGEVSIRHRLVPGHSPGSCLIEIDGTCFSGDTLYSAGLGLSKIPGEDPNVLRSSLRKIWDTIDPATLVCPGHGRTAIFSEIREHNTELVEFMAARNEGLAA</sequence>
<keyword evidence="3 7" id="KW-0378">Hydrolase</keyword>
<evidence type="ECO:0000259" key="5">
    <source>
        <dbReference type="SMART" id="SM00849"/>
    </source>
</evidence>
<accession>A0A7W6ATE0</accession>
<dbReference type="Pfam" id="PF00753">
    <property type="entry name" value="Lactamase_B"/>
    <property type="match status" value="1"/>
</dbReference>
<evidence type="ECO:0000256" key="3">
    <source>
        <dbReference type="ARBA" id="ARBA00022801"/>
    </source>
</evidence>
<dbReference type="AlphaFoldDB" id="A0A7W6ATE0"/>